<evidence type="ECO:0000313" key="2">
    <source>
        <dbReference type="EMBL" id="EQD37901.1"/>
    </source>
</evidence>
<proteinExistence type="predicted"/>
<accession>T0YQS9</accession>
<reference evidence="2" key="1">
    <citation type="submission" date="2013-08" db="EMBL/GenBank/DDBJ databases">
        <authorList>
            <person name="Mendez C."/>
            <person name="Richter M."/>
            <person name="Ferrer M."/>
            <person name="Sanchez J."/>
        </authorList>
    </citation>
    <scope>NUCLEOTIDE SEQUENCE</scope>
</reference>
<evidence type="ECO:0000256" key="1">
    <source>
        <dbReference type="SAM" id="MobiDB-lite"/>
    </source>
</evidence>
<feature type="non-terminal residue" evidence="2">
    <location>
        <position position="292"/>
    </location>
</feature>
<sequence length="292" mass="32023">AYDLSNVLFFGVDVSDCGSRAEPRPPRLGPTVNVAVVVSRHDRVPLLHFVYSGRRNGAGTTRNLLVELQKAEVPPGLLIVDRGLMNARMAEEARGMGWHLLGGVSRHSKEVPTILEGTKVAERPETFAAKTRLGGLYAVKVRTPLWKMEREVVVYANAAKAQREREERNEALARITKALTELGERGTAWDEAKLHETIRGTVGEWSPFLEVRVRRKGAGPRVVWRLKQQALRAVERQDGKYLLLCTDGRLSAEEVVTQYRREGLRGEVLPDAEDGRGTGAGATVGGSGGSGV</sequence>
<comment type="caution">
    <text evidence="2">The sequence shown here is derived from an EMBL/GenBank/DDBJ whole genome shotgun (WGS) entry which is preliminary data.</text>
</comment>
<name>T0YQS9_9ZZZZ</name>
<feature type="compositionally biased region" description="Gly residues" evidence="1">
    <location>
        <begin position="277"/>
        <end position="292"/>
    </location>
</feature>
<dbReference type="AlphaFoldDB" id="T0YQS9"/>
<feature type="non-terminal residue" evidence="2">
    <location>
        <position position="1"/>
    </location>
</feature>
<reference evidence="2" key="2">
    <citation type="journal article" date="2014" name="ISME J.">
        <title>Microbial stratification in low pH oxic and suboxic macroscopic growths along an acid mine drainage.</title>
        <authorList>
            <person name="Mendez-Garcia C."/>
            <person name="Mesa V."/>
            <person name="Sprenger R.R."/>
            <person name="Richter M."/>
            <person name="Diez M.S."/>
            <person name="Solano J."/>
            <person name="Bargiela R."/>
            <person name="Golyshina O.V."/>
            <person name="Manteca A."/>
            <person name="Ramos J.L."/>
            <person name="Gallego J.R."/>
            <person name="Llorente I."/>
            <person name="Martins Dos Santos V.A."/>
            <person name="Jensen O.N."/>
            <person name="Pelaez A.I."/>
            <person name="Sanchez J."/>
            <person name="Ferrer M."/>
        </authorList>
    </citation>
    <scope>NUCLEOTIDE SEQUENCE</scope>
</reference>
<feature type="region of interest" description="Disordered" evidence="1">
    <location>
        <begin position="266"/>
        <end position="292"/>
    </location>
</feature>
<organism evidence="2">
    <name type="scientific">mine drainage metagenome</name>
    <dbReference type="NCBI Taxonomy" id="410659"/>
    <lineage>
        <taxon>unclassified sequences</taxon>
        <taxon>metagenomes</taxon>
        <taxon>ecological metagenomes</taxon>
    </lineage>
</organism>
<gene>
    <name evidence="2" type="ORF">B2A_11721</name>
</gene>
<protein>
    <submittedName>
        <fullName evidence="2">Transposase</fullName>
    </submittedName>
</protein>
<dbReference type="EMBL" id="AUZZ01008468">
    <property type="protein sequence ID" value="EQD37901.1"/>
    <property type="molecule type" value="Genomic_DNA"/>
</dbReference>